<organism evidence="4 5">
    <name type="scientific">Chelatococcus reniformis</name>
    <dbReference type="NCBI Taxonomy" id="1494448"/>
    <lineage>
        <taxon>Bacteria</taxon>
        <taxon>Pseudomonadati</taxon>
        <taxon>Pseudomonadota</taxon>
        <taxon>Alphaproteobacteria</taxon>
        <taxon>Hyphomicrobiales</taxon>
        <taxon>Chelatococcaceae</taxon>
        <taxon>Chelatococcus</taxon>
    </lineage>
</organism>
<sequence length="267" mass="29185">MPSSAANKGVVDATLSGRVYTVVLNWPEKRNAMCLDMWLSLPAIMERARADRRIAAIVIRGAGEQAFAAGADLDELRDCLGVHERAEAFMAAVEAATESIASCAVPTISRIRGFCIGAGVEIALACDIRIASNDSVFAAPPAKLGANYSYSSTRRLVQLVGPGQARDMLFTGRRLIAEDALRIGLLDRLVSPDDLDREVELYLETLLTNSAYSIWLAKQSLRAVADGEMRESEVIRALRVDGFMHPDLREGVTSFFQRRPPNFAARR</sequence>
<reference evidence="4" key="1">
    <citation type="journal article" date="2014" name="Int. J. Syst. Evol. Microbiol.">
        <title>Complete genome sequence of Corynebacterium casei LMG S-19264T (=DSM 44701T), isolated from a smear-ripened cheese.</title>
        <authorList>
            <consortium name="US DOE Joint Genome Institute (JGI-PGF)"/>
            <person name="Walter F."/>
            <person name="Albersmeier A."/>
            <person name="Kalinowski J."/>
            <person name="Ruckert C."/>
        </authorList>
    </citation>
    <scope>NUCLEOTIDE SEQUENCE</scope>
    <source>
        <strain evidence="4">CGMCC 1.12919</strain>
    </source>
</reference>
<evidence type="ECO:0000256" key="1">
    <source>
        <dbReference type="ARBA" id="ARBA00005254"/>
    </source>
</evidence>
<comment type="similarity">
    <text evidence="1 3">Belongs to the enoyl-CoA hydratase/isomerase family.</text>
</comment>
<evidence type="ECO:0000256" key="2">
    <source>
        <dbReference type="ARBA" id="ARBA00023239"/>
    </source>
</evidence>
<dbReference type="Gene3D" id="3.90.226.10">
    <property type="entry name" value="2-enoyl-CoA Hydratase, Chain A, domain 1"/>
    <property type="match status" value="1"/>
</dbReference>
<accession>A0A916XK97</accession>
<dbReference type="PANTHER" id="PTHR11941:SF54">
    <property type="entry name" value="ENOYL-COA HYDRATASE, MITOCHONDRIAL"/>
    <property type="match status" value="1"/>
</dbReference>
<evidence type="ECO:0000256" key="3">
    <source>
        <dbReference type="RuleBase" id="RU003707"/>
    </source>
</evidence>
<dbReference type="PANTHER" id="PTHR11941">
    <property type="entry name" value="ENOYL-COA HYDRATASE-RELATED"/>
    <property type="match status" value="1"/>
</dbReference>
<evidence type="ECO:0000313" key="4">
    <source>
        <dbReference type="EMBL" id="GGC77770.1"/>
    </source>
</evidence>
<dbReference type="SUPFAM" id="SSF52096">
    <property type="entry name" value="ClpP/crotonase"/>
    <property type="match status" value="1"/>
</dbReference>
<evidence type="ECO:0000313" key="5">
    <source>
        <dbReference type="Proteomes" id="UP000637002"/>
    </source>
</evidence>
<dbReference type="InterPro" id="IPR018376">
    <property type="entry name" value="Enoyl-CoA_hyd/isom_CS"/>
</dbReference>
<dbReference type="GO" id="GO:0016829">
    <property type="term" value="F:lyase activity"/>
    <property type="evidence" value="ECO:0007669"/>
    <property type="project" value="UniProtKB-KW"/>
</dbReference>
<dbReference type="RefSeq" id="WP_188610944.1">
    <property type="nucleotide sequence ID" value="NZ_BMGG01000007.1"/>
</dbReference>
<keyword evidence="2" id="KW-0456">Lyase</keyword>
<proteinExistence type="inferred from homology"/>
<dbReference type="PROSITE" id="PS00166">
    <property type="entry name" value="ENOYL_COA_HYDRATASE"/>
    <property type="match status" value="1"/>
</dbReference>
<dbReference type="Pfam" id="PF00378">
    <property type="entry name" value="ECH_1"/>
    <property type="match status" value="1"/>
</dbReference>
<dbReference type="GO" id="GO:0006635">
    <property type="term" value="P:fatty acid beta-oxidation"/>
    <property type="evidence" value="ECO:0007669"/>
    <property type="project" value="TreeGrafter"/>
</dbReference>
<reference evidence="4" key="2">
    <citation type="submission" date="2020-09" db="EMBL/GenBank/DDBJ databases">
        <authorList>
            <person name="Sun Q."/>
            <person name="Zhou Y."/>
        </authorList>
    </citation>
    <scope>NUCLEOTIDE SEQUENCE</scope>
    <source>
        <strain evidence="4">CGMCC 1.12919</strain>
    </source>
</reference>
<dbReference type="Proteomes" id="UP000637002">
    <property type="component" value="Unassembled WGS sequence"/>
</dbReference>
<dbReference type="InterPro" id="IPR029045">
    <property type="entry name" value="ClpP/crotonase-like_dom_sf"/>
</dbReference>
<dbReference type="Gene3D" id="1.10.12.10">
    <property type="entry name" value="Lyase 2-enoyl-coa Hydratase, Chain A, domain 2"/>
    <property type="match status" value="1"/>
</dbReference>
<comment type="caution">
    <text evidence="4">The sequence shown here is derived from an EMBL/GenBank/DDBJ whole genome shotgun (WGS) entry which is preliminary data.</text>
</comment>
<dbReference type="CDD" id="cd06558">
    <property type="entry name" value="crotonase-like"/>
    <property type="match status" value="1"/>
</dbReference>
<name>A0A916XK97_9HYPH</name>
<keyword evidence="5" id="KW-1185">Reference proteome</keyword>
<dbReference type="AlphaFoldDB" id="A0A916XK97"/>
<gene>
    <name evidence="4" type="ORF">GCM10010994_40080</name>
</gene>
<dbReference type="InterPro" id="IPR001753">
    <property type="entry name" value="Enoyl-CoA_hydra/iso"/>
</dbReference>
<dbReference type="EMBL" id="BMGG01000007">
    <property type="protein sequence ID" value="GGC77770.1"/>
    <property type="molecule type" value="Genomic_DNA"/>
</dbReference>
<dbReference type="InterPro" id="IPR014748">
    <property type="entry name" value="Enoyl-CoA_hydra_C"/>
</dbReference>
<protein>
    <submittedName>
        <fullName evidence="4">Enoyl-CoA hydratase</fullName>
    </submittedName>
</protein>